<name>A0A1I7TZ86_9PELO</name>
<feature type="compositionally biased region" description="Low complexity" evidence="1">
    <location>
        <begin position="306"/>
        <end position="316"/>
    </location>
</feature>
<feature type="compositionally biased region" description="Polar residues" evidence="1">
    <location>
        <begin position="276"/>
        <end position="296"/>
    </location>
</feature>
<feature type="region of interest" description="Disordered" evidence="1">
    <location>
        <begin position="276"/>
        <end position="317"/>
    </location>
</feature>
<evidence type="ECO:0000313" key="3">
    <source>
        <dbReference type="WBParaSite" id="Csp11.Scaffold629.g13275.t1"/>
    </source>
</evidence>
<feature type="compositionally biased region" description="Basic and acidic residues" evidence="1">
    <location>
        <begin position="476"/>
        <end position="492"/>
    </location>
</feature>
<evidence type="ECO:0000256" key="1">
    <source>
        <dbReference type="SAM" id="MobiDB-lite"/>
    </source>
</evidence>
<proteinExistence type="predicted"/>
<feature type="compositionally biased region" description="Basic and acidic residues" evidence="1">
    <location>
        <begin position="560"/>
        <end position="573"/>
    </location>
</feature>
<reference evidence="3" key="1">
    <citation type="submission" date="2016-11" db="UniProtKB">
        <authorList>
            <consortium name="WormBaseParasite"/>
        </authorList>
    </citation>
    <scope>IDENTIFICATION</scope>
</reference>
<evidence type="ECO:0000313" key="2">
    <source>
        <dbReference type="Proteomes" id="UP000095282"/>
    </source>
</evidence>
<dbReference type="AlphaFoldDB" id="A0A1I7TZ86"/>
<dbReference type="Proteomes" id="UP000095282">
    <property type="component" value="Unplaced"/>
</dbReference>
<dbReference type="WBParaSite" id="Csp11.Scaffold629.g13275.t1">
    <property type="protein sequence ID" value="Csp11.Scaffold629.g13275.t1"/>
    <property type="gene ID" value="Csp11.Scaffold629.g13275"/>
</dbReference>
<keyword evidence="2" id="KW-1185">Reference proteome</keyword>
<feature type="compositionally biased region" description="Basic residues" evidence="1">
    <location>
        <begin position="548"/>
        <end position="559"/>
    </location>
</feature>
<sequence length="573" mass="66265">MTHVEFQMLSLSNNHFSGKLSSHVWQKLDKYYEILDTADKQKQQISKVLKKQCGYKYYKGQYVTVYGPLITLAHTMFKDGTDSQQFNLDRMASDLWARDTHIVLVIAHLKYNDEMKRYCVLKNCPSMQEPLVSDSICPLWDTTKTARMFDATEAIRARSQIPLTIPPAGLDYNTIPAAERSQKVNEWIKIPFNPKINHISIRLDSPLETGFLACQFLVLTSHYSPTYSTPDLTLSEDENGSPISPVCSVFSPDILPIQSTPLMSPLNYEAMRTPIRDQSYSPKSPTYTYDTNSPKMSTPEAEESLNNETGNNNVQNVPTECSSAMLSAPPQQDEFQQNMPMPSFPAQQYQPLSSPEYQAPIYGFGITHAYNQPVPVVPPPYQEQYQPPSSPEYQAPIYGFGITHAYNQPVPVVPPPYQEQYQQREPNYGYGGAHAHNQPVPIVPPPHQEQYQQREPNYGYGGAHAHNQPVPNMPPHQERAPNRNQRNRDRSTDRRRHSRSPCPCRRCRRSRERARRRRNRYEERSRSRSPRRHRRGSPHRRDRDSRSPRRNRNGFHHRRDRESRSPRGNDRRY</sequence>
<feature type="compositionally biased region" description="Basic residues" evidence="1">
    <location>
        <begin position="493"/>
        <end position="519"/>
    </location>
</feature>
<feature type="region of interest" description="Disordered" evidence="1">
    <location>
        <begin position="422"/>
        <end position="573"/>
    </location>
</feature>
<accession>A0A1I7TZ86</accession>
<feature type="compositionally biased region" description="Basic residues" evidence="1">
    <location>
        <begin position="527"/>
        <end position="538"/>
    </location>
</feature>
<protein>
    <submittedName>
        <fullName evidence="3">Protein grainyhead</fullName>
    </submittedName>
</protein>
<organism evidence="2 3">
    <name type="scientific">Caenorhabditis tropicalis</name>
    <dbReference type="NCBI Taxonomy" id="1561998"/>
    <lineage>
        <taxon>Eukaryota</taxon>
        <taxon>Metazoa</taxon>
        <taxon>Ecdysozoa</taxon>
        <taxon>Nematoda</taxon>
        <taxon>Chromadorea</taxon>
        <taxon>Rhabditida</taxon>
        <taxon>Rhabditina</taxon>
        <taxon>Rhabditomorpha</taxon>
        <taxon>Rhabditoidea</taxon>
        <taxon>Rhabditidae</taxon>
        <taxon>Peloderinae</taxon>
        <taxon>Caenorhabditis</taxon>
    </lineage>
</organism>